<comment type="caution">
    <text evidence="5">The sequence shown here is derived from an EMBL/GenBank/DDBJ whole genome shotgun (WGS) entry which is preliminary data.</text>
</comment>
<dbReference type="InterPro" id="IPR036259">
    <property type="entry name" value="MFS_trans_sf"/>
</dbReference>
<dbReference type="InterPro" id="IPR005828">
    <property type="entry name" value="MFS_sugar_transport-like"/>
</dbReference>
<keyword evidence="6" id="KW-1185">Reference proteome</keyword>
<evidence type="ECO:0000256" key="4">
    <source>
        <dbReference type="ARBA" id="ARBA00023136"/>
    </source>
</evidence>
<evidence type="ECO:0000256" key="1">
    <source>
        <dbReference type="ARBA" id="ARBA00004141"/>
    </source>
</evidence>
<keyword evidence="4" id="KW-0472">Membrane</keyword>
<comment type="subcellular location">
    <subcellularLocation>
        <location evidence="1">Membrane</location>
        <topology evidence="1">Multi-pass membrane protein</topology>
    </subcellularLocation>
</comment>
<dbReference type="Gene3D" id="1.20.1250.20">
    <property type="entry name" value="MFS general substrate transporter like domains"/>
    <property type="match status" value="1"/>
</dbReference>
<dbReference type="AlphaFoldDB" id="A0A7K8X6Y3"/>
<dbReference type="Pfam" id="PF00083">
    <property type="entry name" value="Sugar_tr"/>
    <property type="match status" value="1"/>
</dbReference>
<feature type="non-terminal residue" evidence="5">
    <location>
        <position position="1"/>
    </location>
</feature>
<reference evidence="5 6" key="1">
    <citation type="submission" date="2019-09" db="EMBL/GenBank/DDBJ databases">
        <title>Bird 10,000 Genomes (B10K) Project - Family phase.</title>
        <authorList>
            <person name="Zhang G."/>
        </authorList>
    </citation>
    <scope>NUCLEOTIDE SEQUENCE [LARGE SCALE GENOMIC DNA]</scope>
    <source>
        <strain evidence="5">B10K-DU-001-04</strain>
        <tissue evidence="5">Muscle</tissue>
    </source>
</reference>
<dbReference type="GO" id="GO:0016020">
    <property type="term" value="C:membrane"/>
    <property type="evidence" value="ECO:0007669"/>
    <property type="project" value="UniProtKB-SubCell"/>
</dbReference>
<dbReference type="GO" id="GO:0022857">
    <property type="term" value="F:transmembrane transporter activity"/>
    <property type="evidence" value="ECO:0007669"/>
    <property type="project" value="InterPro"/>
</dbReference>
<evidence type="ECO:0000313" key="6">
    <source>
        <dbReference type="Proteomes" id="UP000583613"/>
    </source>
</evidence>
<feature type="non-terminal residue" evidence="5">
    <location>
        <position position="59"/>
    </location>
</feature>
<sequence length="59" mass="6405">PCAACCPRKKCLLLNDVVLIIGSLHVGFSRRARAWEMILAGRLLEGFSAGRPPHCSTLV</sequence>
<accession>A0A7K8X6Y3</accession>
<evidence type="ECO:0000256" key="2">
    <source>
        <dbReference type="ARBA" id="ARBA00022692"/>
    </source>
</evidence>
<evidence type="ECO:0000313" key="5">
    <source>
        <dbReference type="EMBL" id="NXF87053.1"/>
    </source>
</evidence>
<dbReference type="EMBL" id="VWZE01004762">
    <property type="protein sequence ID" value="NXF87053.1"/>
    <property type="molecule type" value="Genomic_DNA"/>
</dbReference>
<keyword evidence="2" id="KW-0812">Transmembrane</keyword>
<gene>
    <name evidence="5" type="primary">Slc2a11_3</name>
    <name evidence="5" type="ORF">EUBBOU_R15739</name>
</gene>
<organism evidence="5 6">
    <name type="scientific">Eubucco bourcierii</name>
    <name type="common">red-headed barbet</name>
    <dbReference type="NCBI Taxonomy" id="91767"/>
    <lineage>
        <taxon>Eukaryota</taxon>
        <taxon>Metazoa</taxon>
        <taxon>Chordata</taxon>
        <taxon>Craniata</taxon>
        <taxon>Vertebrata</taxon>
        <taxon>Euteleostomi</taxon>
        <taxon>Archelosauria</taxon>
        <taxon>Archosauria</taxon>
        <taxon>Dinosauria</taxon>
        <taxon>Saurischia</taxon>
        <taxon>Theropoda</taxon>
        <taxon>Coelurosauria</taxon>
        <taxon>Aves</taxon>
        <taxon>Neognathae</taxon>
        <taxon>Neoaves</taxon>
        <taxon>Telluraves</taxon>
        <taxon>Coraciimorphae</taxon>
        <taxon>Piciformes</taxon>
        <taxon>Ramphastidae</taxon>
        <taxon>Eubucco</taxon>
    </lineage>
</organism>
<proteinExistence type="predicted"/>
<evidence type="ECO:0000256" key="3">
    <source>
        <dbReference type="ARBA" id="ARBA00022989"/>
    </source>
</evidence>
<dbReference type="OrthoDB" id="4540492at2759"/>
<name>A0A7K8X6Y3_9PICI</name>
<dbReference type="Proteomes" id="UP000583613">
    <property type="component" value="Unassembled WGS sequence"/>
</dbReference>
<keyword evidence="3" id="KW-1133">Transmembrane helix</keyword>
<protein>
    <submittedName>
        <fullName evidence="5">GTR11 protein</fullName>
    </submittedName>
</protein>